<dbReference type="InterPro" id="IPR036457">
    <property type="entry name" value="PPM-type-like_dom_sf"/>
</dbReference>
<organism evidence="2 3">
    <name type="scientific">Sedimenticola thiotaurini</name>
    <dbReference type="NCBI Taxonomy" id="1543721"/>
    <lineage>
        <taxon>Bacteria</taxon>
        <taxon>Pseudomonadati</taxon>
        <taxon>Pseudomonadota</taxon>
        <taxon>Gammaproteobacteria</taxon>
        <taxon>Chromatiales</taxon>
        <taxon>Sedimenticolaceae</taxon>
        <taxon>Sedimenticola</taxon>
    </lineage>
</organism>
<dbReference type="GO" id="GO:0004722">
    <property type="term" value="F:protein serine/threonine phosphatase activity"/>
    <property type="evidence" value="ECO:0007669"/>
    <property type="project" value="InterPro"/>
</dbReference>
<dbReference type="RefSeq" id="WP_046859665.1">
    <property type="nucleotide sequence ID" value="NZ_CP011412.1"/>
</dbReference>
<proteinExistence type="predicted"/>
<dbReference type="SMART" id="SM00331">
    <property type="entry name" value="PP2C_SIG"/>
    <property type="match status" value="1"/>
</dbReference>
<dbReference type="SMART" id="SM00332">
    <property type="entry name" value="PP2Cc"/>
    <property type="match status" value="1"/>
</dbReference>
<dbReference type="PANTHER" id="PTHR13832">
    <property type="entry name" value="PROTEIN PHOSPHATASE 2C"/>
    <property type="match status" value="1"/>
</dbReference>
<dbReference type="Gene3D" id="3.60.40.10">
    <property type="entry name" value="PPM-type phosphatase domain"/>
    <property type="match status" value="1"/>
</dbReference>
<dbReference type="PATRIC" id="fig|1543721.4.peg.2210"/>
<evidence type="ECO:0000313" key="3">
    <source>
        <dbReference type="Proteomes" id="UP000034410"/>
    </source>
</evidence>
<dbReference type="InterPro" id="IPR001932">
    <property type="entry name" value="PPM-type_phosphatase-like_dom"/>
</dbReference>
<dbReference type="Proteomes" id="UP000034410">
    <property type="component" value="Chromosome"/>
</dbReference>
<dbReference type="PROSITE" id="PS51746">
    <property type="entry name" value="PPM_2"/>
    <property type="match status" value="1"/>
</dbReference>
<name>A0A0F7K0P8_9GAMM</name>
<dbReference type="PANTHER" id="PTHR13832:SF827">
    <property type="entry name" value="PROTEIN PHOSPHATASE 1L"/>
    <property type="match status" value="1"/>
</dbReference>
<accession>A0A0F7K0P8</accession>
<dbReference type="CDD" id="cd00143">
    <property type="entry name" value="PP2Cc"/>
    <property type="match status" value="1"/>
</dbReference>
<feature type="domain" description="PPM-type phosphatase" evidence="1">
    <location>
        <begin position="6"/>
        <end position="249"/>
    </location>
</feature>
<dbReference type="AlphaFoldDB" id="A0A0F7K0P8"/>
<protein>
    <recommendedName>
        <fullName evidence="1">PPM-type phosphatase domain-containing protein</fullName>
    </recommendedName>
</protein>
<reference evidence="2 3" key="1">
    <citation type="journal article" date="2015" name="Genome Announc.">
        <title>Complete Genome Sequence of Sedimenticola thiotaurini Strain SIP-G1, a Polyphosphate- and Polyhydroxyalkanoate-Accumulating Sulfur-Oxidizing Gammaproteobacterium Isolated from Salt Marsh Sediments.</title>
        <authorList>
            <person name="Flood B.E."/>
            <person name="Jones D.S."/>
            <person name="Bailey J.V."/>
        </authorList>
    </citation>
    <scope>NUCLEOTIDE SEQUENCE [LARGE SCALE GENOMIC DNA]</scope>
    <source>
        <strain evidence="2 3">SIP-G1</strain>
    </source>
</reference>
<dbReference type="KEGG" id="seds:AAY24_10660"/>
<sequence>MNYSVELAKGTDAGRVRRLNEDCVAIDPARGVFVLADGMGGHNAGEIASAMAVNFLLDALAGLHDQLHQRRHGDIAPVQLGLHDAVTRCNAQIFQAGRRDARYKGMGTTVVAGLLLEQQLHYVHVGDSRLYRLRDGVLRQLTQDHSLVQEMIQQSGQSEEEVMAAIPGNIVTRALGAEAEVEPAVGSDGLQAGDLYLCCSDGLSDRLTDEAIRTTLVGCEGLPAAVEHLIMQANEAGGEDNISLVLLRIKPASLLTRIRGYFP</sequence>
<dbReference type="Pfam" id="PF13672">
    <property type="entry name" value="PP2C_2"/>
    <property type="match status" value="1"/>
</dbReference>
<dbReference type="SUPFAM" id="SSF81606">
    <property type="entry name" value="PP2C-like"/>
    <property type="match status" value="1"/>
</dbReference>
<keyword evidence="3" id="KW-1185">Reference proteome</keyword>
<dbReference type="EMBL" id="CP011412">
    <property type="protein sequence ID" value="AKH20735.1"/>
    <property type="molecule type" value="Genomic_DNA"/>
</dbReference>
<evidence type="ECO:0000313" key="2">
    <source>
        <dbReference type="EMBL" id="AKH20735.1"/>
    </source>
</evidence>
<gene>
    <name evidence="2" type="ORF">AAY24_10660</name>
</gene>
<dbReference type="InterPro" id="IPR015655">
    <property type="entry name" value="PP2C"/>
</dbReference>
<dbReference type="OrthoDB" id="9801841at2"/>
<evidence type="ECO:0000259" key="1">
    <source>
        <dbReference type="PROSITE" id="PS51746"/>
    </source>
</evidence>